<comment type="subcellular location">
    <subcellularLocation>
        <location evidence="1 10">Golgi apparatus membrane</location>
        <topology evidence="1 10">Single-pass type II membrane protein</topology>
    </subcellularLocation>
</comment>
<dbReference type="AlphaFoldDB" id="A0A915N7D3"/>
<keyword evidence="5" id="KW-0812">Transmembrane</keyword>
<dbReference type="GO" id="GO:0016758">
    <property type="term" value="F:hexosyltransferase activity"/>
    <property type="evidence" value="ECO:0007669"/>
    <property type="project" value="InterPro"/>
</dbReference>
<name>A0A915N7D3_MELJA</name>
<evidence type="ECO:0000256" key="2">
    <source>
        <dbReference type="ARBA" id="ARBA00008661"/>
    </source>
</evidence>
<evidence type="ECO:0000256" key="7">
    <source>
        <dbReference type="ARBA" id="ARBA00022989"/>
    </source>
</evidence>
<evidence type="ECO:0000256" key="5">
    <source>
        <dbReference type="ARBA" id="ARBA00022692"/>
    </source>
</evidence>
<dbReference type="WBParaSite" id="scaffold9000_cov174.g13567">
    <property type="protein sequence ID" value="scaffold9000_cov174.g13567"/>
    <property type="gene ID" value="scaffold9000_cov174.g13567"/>
</dbReference>
<evidence type="ECO:0000256" key="4">
    <source>
        <dbReference type="ARBA" id="ARBA00022679"/>
    </source>
</evidence>
<dbReference type="Proteomes" id="UP000887561">
    <property type="component" value="Unplaced"/>
</dbReference>
<evidence type="ECO:0000256" key="6">
    <source>
        <dbReference type="ARBA" id="ARBA00022968"/>
    </source>
</evidence>
<organism evidence="11 12">
    <name type="scientific">Meloidogyne javanica</name>
    <name type="common">Root-knot nematode worm</name>
    <dbReference type="NCBI Taxonomy" id="6303"/>
    <lineage>
        <taxon>Eukaryota</taxon>
        <taxon>Metazoa</taxon>
        <taxon>Ecdysozoa</taxon>
        <taxon>Nematoda</taxon>
        <taxon>Chromadorea</taxon>
        <taxon>Rhabditida</taxon>
        <taxon>Tylenchina</taxon>
        <taxon>Tylenchomorpha</taxon>
        <taxon>Tylenchoidea</taxon>
        <taxon>Meloidogynidae</taxon>
        <taxon>Meloidogyninae</taxon>
        <taxon>Meloidogyne</taxon>
        <taxon>Meloidogyne incognita group</taxon>
    </lineage>
</organism>
<comment type="similarity">
    <text evidence="2 10">Belongs to the glycosyltransferase 31 family.</text>
</comment>
<proteinExistence type="inferred from homology"/>
<dbReference type="PANTHER" id="PTHR11214">
    <property type="entry name" value="BETA-1,3-N-ACETYLGLUCOSAMINYLTRANSFERASE"/>
    <property type="match status" value="1"/>
</dbReference>
<dbReference type="InterPro" id="IPR002659">
    <property type="entry name" value="Glyco_trans_31"/>
</dbReference>
<dbReference type="Pfam" id="PF01762">
    <property type="entry name" value="Galactosyl_T"/>
    <property type="match status" value="1"/>
</dbReference>
<dbReference type="PANTHER" id="PTHR11214:SF3">
    <property type="entry name" value="BETA-1,3-GALACTOSYLTRANSFERASE 6"/>
    <property type="match status" value="1"/>
</dbReference>
<keyword evidence="9" id="KW-0472">Membrane</keyword>
<keyword evidence="8 10" id="KW-0333">Golgi apparatus</keyword>
<evidence type="ECO:0000256" key="9">
    <source>
        <dbReference type="ARBA" id="ARBA00023136"/>
    </source>
</evidence>
<keyword evidence="6" id="KW-0735">Signal-anchor</keyword>
<evidence type="ECO:0000256" key="10">
    <source>
        <dbReference type="RuleBase" id="RU363063"/>
    </source>
</evidence>
<evidence type="ECO:0000256" key="8">
    <source>
        <dbReference type="ARBA" id="ARBA00023034"/>
    </source>
</evidence>
<keyword evidence="4" id="KW-0808">Transferase</keyword>
<evidence type="ECO:0000313" key="11">
    <source>
        <dbReference type="Proteomes" id="UP000887561"/>
    </source>
</evidence>
<accession>A0A915N7D3</accession>
<dbReference type="GO" id="GO:0000139">
    <property type="term" value="C:Golgi membrane"/>
    <property type="evidence" value="ECO:0007669"/>
    <property type="project" value="UniProtKB-SubCell"/>
</dbReference>
<dbReference type="Gene3D" id="3.90.550.50">
    <property type="match status" value="1"/>
</dbReference>
<sequence>MEKPRKDPCIGKQIELAVFVDTRRELFHRRMGIRNSWAKDASKNMIIRFVIGDPVLEEEEGNKFDILLDEEQKQFGDLIRYYNISEGYHMLQYKVGAAFQWQQKWCPNAEYVMKTDDDTIIDLPRWAFWNENKFKKELKETGTGLAFFGYLVDETPTIRYKDNKWYLSKEEYPSEILPKYMHNTFFANSKTIKLVMKHTKEFYGIHIEDTLYAGIIAKKANISLFDLSEVHIREEYLEDNEKCELGKPKIFSLLQKTLSSSTEYKEEYKKIHNLKCKYKNA</sequence>
<evidence type="ECO:0000256" key="1">
    <source>
        <dbReference type="ARBA" id="ARBA00004323"/>
    </source>
</evidence>
<dbReference type="EC" id="2.4.1.-" evidence="10"/>
<dbReference type="GO" id="GO:0006493">
    <property type="term" value="P:protein O-linked glycosylation"/>
    <property type="evidence" value="ECO:0007669"/>
    <property type="project" value="TreeGrafter"/>
</dbReference>
<keyword evidence="7" id="KW-1133">Transmembrane helix</keyword>
<evidence type="ECO:0000313" key="12">
    <source>
        <dbReference type="WBParaSite" id="scaffold9000_cov174.g13567"/>
    </source>
</evidence>
<keyword evidence="11" id="KW-1185">Reference proteome</keyword>
<protein>
    <recommendedName>
        <fullName evidence="10">Hexosyltransferase</fullName>
        <ecNumber evidence="10">2.4.1.-</ecNumber>
    </recommendedName>
</protein>
<reference evidence="12" key="1">
    <citation type="submission" date="2022-11" db="UniProtKB">
        <authorList>
            <consortium name="WormBaseParasite"/>
        </authorList>
    </citation>
    <scope>IDENTIFICATION</scope>
</reference>
<evidence type="ECO:0000256" key="3">
    <source>
        <dbReference type="ARBA" id="ARBA00022676"/>
    </source>
</evidence>
<keyword evidence="3 10" id="KW-0328">Glycosyltransferase</keyword>